<reference evidence="1" key="1">
    <citation type="submission" date="2023-07" db="EMBL/GenBank/DDBJ databases">
        <title>Black Yeasts Isolated from many extreme environments.</title>
        <authorList>
            <person name="Coleine C."/>
            <person name="Stajich J.E."/>
            <person name="Selbmann L."/>
        </authorList>
    </citation>
    <scope>NUCLEOTIDE SEQUENCE</scope>
    <source>
        <strain evidence="1">CCFEE 5714</strain>
    </source>
</reference>
<comment type="caution">
    <text evidence="1">The sequence shown here is derived from an EMBL/GenBank/DDBJ whole genome shotgun (WGS) entry which is preliminary data.</text>
</comment>
<dbReference type="EMBL" id="JAUTXU010000055">
    <property type="protein sequence ID" value="KAK3714492.1"/>
    <property type="molecule type" value="Genomic_DNA"/>
</dbReference>
<evidence type="ECO:0000313" key="2">
    <source>
        <dbReference type="Proteomes" id="UP001281147"/>
    </source>
</evidence>
<name>A0ACC3NCV3_9PEZI</name>
<keyword evidence="2" id="KW-1185">Reference proteome</keyword>
<organism evidence="1 2">
    <name type="scientific">Vermiconidia calcicola</name>
    <dbReference type="NCBI Taxonomy" id="1690605"/>
    <lineage>
        <taxon>Eukaryota</taxon>
        <taxon>Fungi</taxon>
        <taxon>Dikarya</taxon>
        <taxon>Ascomycota</taxon>
        <taxon>Pezizomycotina</taxon>
        <taxon>Dothideomycetes</taxon>
        <taxon>Dothideomycetidae</taxon>
        <taxon>Mycosphaerellales</taxon>
        <taxon>Extremaceae</taxon>
        <taxon>Vermiconidia</taxon>
    </lineage>
</organism>
<evidence type="ECO:0000313" key="1">
    <source>
        <dbReference type="EMBL" id="KAK3714492.1"/>
    </source>
</evidence>
<gene>
    <name evidence="1" type="ORF">LTR37_007798</name>
</gene>
<accession>A0ACC3NCV3</accession>
<sequence>MEADNGSSLPMIYESYPFIAPEKYKGKLNGKVAIVTGSSSGIGIAIAKAFAAAGAKVACVARREKELNAVVDDIKASGNQAIAIVADVSKRGAAKEIVSNVESQLGPIDVLVNNVGITRIGTLEAEDEDLDVWWRIYEVNVRAPVALIRAVLPSMVQRKSGVVMSVSSSVATLDLPTMSAYSSSKAAISKFHDSIVPELEDTGVLSFAVHPGIVESEIGVSEHAFNRASMDHPAVQRFIASVTTGDHKKQTAELSADTMVALAADERCRVLSGRHINADQNLEPVVAEAEQDGMGRIGKERLYLVNIGTL</sequence>
<proteinExistence type="predicted"/>
<dbReference type="Proteomes" id="UP001281147">
    <property type="component" value="Unassembled WGS sequence"/>
</dbReference>
<protein>
    <submittedName>
        <fullName evidence="1">Uncharacterized protein</fullName>
    </submittedName>
</protein>